<gene>
    <name evidence="1" type="ORF">PSON_ATCC_30995.1.T1530105</name>
</gene>
<keyword evidence="2" id="KW-1185">Reference proteome</keyword>
<dbReference type="Proteomes" id="UP000692954">
    <property type="component" value="Unassembled WGS sequence"/>
</dbReference>
<protein>
    <submittedName>
        <fullName evidence="1">Uncharacterized protein</fullName>
    </submittedName>
</protein>
<accession>A0A8S1RA95</accession>
<evidence type="ECO:0000313" key="1">
    <source>
        <dbReference type="EMBL" id="CAD8124768.1"/>
    </source>
</evidence>
<sequence length="404" mass="47357">MNFRQEADIIVDSIFNQINISQNERIINNLRDYQQLIKENLFELDNQEDDLKIKEVYLSKLKKLQQFAENSNNLRQVWKYMSFKIYSQQDQFMELVKNLPNLIQYHLQQKVMTLSSFKSQECAELFSHQLVTFEIKLILDESNLAQNIEKEDCVGCITYVSPEVQNERLFRIVMNLKGFISKVKKLDQLINNCNLDAELLKFTFDNKSKKITLWSQDDNISYQITRKLTLDDVPQFEQKIYLHSGMIIQLTQNFYLKVNACVNENRSQGDFNQNFTPCVNSSEKIQLKPILISDNKRWISINNGFEDVIYYPNQIPLKISKHQTLPKELEVLLQNDGFGHYIIVVGNCSAFYPRIKSKKSQGNALQLITTQDNFNLGIIYQDNIRLQLSSDLLSVWKGLEIFDL</sequence>
<name>A0A8S1RA95_9CILI</name>
<proteinExistence type="predicted"/>
<dbReference type="OrthoDB" id="297844at2759"/>
<dbReference type="AlphaFoldDB" id="A0A8S1RA95"/>
<organism evidence="1 2">
    <name type="scientific">Paramecium sonneborni</name>
    <dbReference type="NCBI Taxonomy" id="65129"/>
    <lineage>
        <taxon>Eukaryota</taxon>
        <taxon>Sar</taxon>
        <taxon>Alveolata</taxon>
        <taxon>Ciliophora</taxon>
        <taxon>Intramacronucleata</taxon>
        <taxon>Oligohymenophorea</taxon>
        <taxon>Peniculida</taxon>
        <taxon>Parameciidae</taxon>
        <taxon>Paramecium</taxon>
    </lineage>
</organism>
<comment type="caution">
    <text evidence="1">The sequence shown here is derived from an EMBL/GenBank/DDBJ whole genome shotgun (WGS) entry which is preliminary data.</text>
</comment>
<evidence type="ECO:0000313" key="2">
    <source>
        <dbReference type="Proteomes" id="UP000692954"/>
    </source>
</evidence>
<reference evidence="1" key="1">
    <citation type="submission" date="2021-01" db="EMBL/GenBank/DDBJ databases">
        <authorList>
            <consortium name="Genoscope - CEA"/>
            <person name="William W."/>
        </authorList>
    </citation>
    <scope>NUCLEOTIDE SEQUENCE</scope>
</reference>
<dbReference type="EMBL" id="CAJJDN010000153">
    <property type="protein sequence ID" value="CAD8124768.1"/>
    <property type="molecule type" value="Genomic_DNA"/>
</dbReference>